<name>A0ABR6ER45_9SPHI</name>
<reference evidence="2 3" key="1">
    <citation type="submission" date="2019-11" db="EMBL/GenBank/DDBJ databases">
        <title>Description of Pedobacter sp. LMG 31462T.</title>
        <authorList>
            <person name="Carlier A."/>
            <person name="Qi S."/>
            <person name="Vandamme P."/>
        </authorList>
    </citation>
    <scope>NUCLEOTIDE SEQUENCE [LARGE SCALE GENOMIC DNA]</scope>
    <source>
        <strain evidence="2 3">LMG 31462</strain>
    </source>
</reference>
<evidence type="ECO:0000313" key="3">
    <source>
        <dbReference type="Proteomes" id="UP000636110"/>
    </source>
</evidence>
<keyword evidence="3" id="KW-1185">Reference proteome</keyword>
<organism evidence="2 3">
    <name type="scientific">Pedobacter gandavensis</name>
    <dbReference type="NCBI Taxonomy" id="2679963"/>
    <lineage>
        <taxon>Bacteria</taxon>
        <taxon>Pseudomonadati</taxon>
        <taxon>Bacteroidota</taxon>
        <taxon>Sphingobacteriia</taxon>
        <taxon>Sphingobacteriales</taxon>
        <taxon>Sphingobacteriaceae</taxon>
        <taxon>Pedobacter</taxon>
    </lineage>
</organism>
<comment type="caution">
    <text evidence="2">The sequence shown here is derived from an EMBL/GenBank/DDBJ whole genome shotgun (WGS) entry which is preliminary data.</text>
</comment>
<dbReference type="Proteomes" id="UP000636110">
    <property type="component" value="Unassembled WGS sequence"/>
</dbReference>
<proteinExistence type="predicted"/>
<dbReference type="InterPro" id="IPR022548">
    <property type="entry name" value="DUF2846"/>
</dbReference>
<dbReference type="EMBL" id="WNXC01000001">
    <property type="protein sequence ID" value="MBB2147507.1"/>
    <property type="molecule type" value="Genomic_DNA"/>
</dbReference>
<accession>A0ABR6ER45</accession>
<sequence>MKSKILTSLFVAVIAVCLFTAFKSQETGKVYFIRSTNYVGTLVNNKVYIDDKLVCHLKNNHYSVHTIEAGEHTVSVSNTGLGSHAKSRPVKINVVANKNNYLMVVNGKQLSLQELVESSAQDLLKKVVETKDCSPAK</sequence>
<gene>
    <name evidence="2" type="ORF">GM920_01155</name>
</gene>
<evidence type="ECO:0000259" key="1">
    <source>
        <dbReference type="Pfam" id="PF11008"/>
    </source>
</evidence>
<dbReference type="Pfam" id="PF11008">
    <property type="entry name" value="DUF2846"/>
    <property type="match status" value="1"/>
</dbReference>
<feature type="domain" description="DUF2846" evidence="1">
    <location>
        <begin position="25"/>
        <end position="103"/>
    </location>
</feature>
<protein>
    <submittedName>
        <fullName evidence="2">DUF2846 domain-containing protein</fullName>
    </submittedName>
</protein>
<dbReference type="RefSeq" id="WP_182952778.1">
    <property type="nucleotide sequence ID" value="NZ_WNXC01000001.1"/>
</dbReference>
<evidence type="ECO:0000313" key="2">
    <source>
        <dbReference type="EMBL" id="MBB2147507.1"/>
    </source>
</evidence>